<dbReference type="AlphaFoldDB" id="A0A392T8M9"/>
<evidence type="ECO:0000313" key="1">
    <source>
        <dbReference type="EMBL" id="MCI56797.1"/>
    </source>
</evidence>
<dbReference type="Proteomes" id="UP000265520">
    <property type="component" value="Unassembled WGS sequence"/>
</dbReference>
<name>A0A392T8M9_9FABA</name>
<reference evidence="1 2" key="1">
    <citation type="journal article" date="2018" name="Front. Plant Sci.">
        <title>Red Clover (Trifolium pratense) and Zigzag Clover (T. medium) - A Picture of Genomic Similarities and Differences.</title>
        <authorList>
            <person name="Dluhosova J."/>
            <person name="Istvanek J."/>
            <person name="Nedelnik J."/>
            <person name="Repkova J."/>
        </authorList>
    </citation>
    <scope>NUCLEOTIDE SEQUENCE [LARGE SCALE GENOMIC DNA]</scope>
    <source>
        <strain evidence="2">cv. 10/8</strain>
        <tissue evidence="1">Leaf</tissue>
    </source>
</reference>
<feature type="non-terminal residue" evidence="1">
    <location>
        <position position="1"/>
    </location>
</feature>
<accession>A0A392T8M9</accession>
<organism evidence="1 2">
    <name type="scientific">Trifolium medium</name>
    <dbReference type="NCBI Taxonomy" id="97028"/>
    <lineage>
        <taxon>Eukaryota</taxon>
        <taxon>Viridiplantae</taxon>
        <taxon>Streptophyta</taxon>
        <taxon>Embryophyta</taxon>
        <taxon>Tracheophyta</taxon>
        <taxon>Spermatophyta</taxon>
        <taxon>Magnoliopsida</taxon>
        <taxon>eudicotyledons</taxon>
        <taxon>Gunneridae</taxon>
        <taxon>Pentapetalae</taxon>
        <taxon>rosids</taxon>
        <taxon>fabids</taxon>
        <taxon>Fabales</taxon>
        <taxon>Fabaceae</taxon>
        <taxon>Papilionoideae</taxon>
        <taxon>50 kb inversion clade</taxon>
        <taxon>NPAAA clade</taxon>
        <taxon>Hologalegina</taxon>
        <taxon>IRL clade</taxon>
        <taxon>Trifolieae</taxon>
        <taxon>Trifolium</taxon>
    </lineage>
</organism>
<protein>
    <submittedName>
        <fullName evidence="1">Uncharacterized protein</fullName>
    </submittedName>
</protein>
<dbReference type="EMBL" id="LXQA010518492">
    <property type="protein sequence ID" value="MCI56797.1"/>
    <property type="molecule type" value="Genomic_DNA"/>
</dbReference>
<comment type="caution">
    <text evidence="1">The sequence shown here is derived from an EMBL/GenBank/DDBJ whole genome shotgun (WGS) entry which is preliminary data.</text>
</comment>
<evidence type="ECO:0000313" key="2">
    <source>
        <dbReference type="Proteomes" id="UP000265520"/>
    </source>
</evidence>
<keyword evidence="2" id="KW-1185">Reference proteome</keyword>
<proteinExistence type="predicted"/>
<sequence>EKHMAMGPVRIKEFAKRITSGFLWFRRIDPATGELGTFFNRQPFYRLQETP</sequence>